<evidence type="ECO:0000313" key="2">
    <source>
        <dbReference type="EMBL" id="ODP30290.1"/>
    </source>
</evidence>
<accession>A0A1E3LBI2</accession>
<evidence type="ECO:0000313" key="1">
    <source>
        <dbReference type="EMBL" id="ODP28569.1"/>
    </source>
</evidence>
<comment type="caution">
    <text evidence="2">The sequence shown here is derived from an EMBL/GenBank/DDBJ whole genome shotgun (WGS) entry which is preliminary data.</text>
</comment>
<proteinExistence type="predicted"/>
<dbReference type="AlphaFoldDB" id="A0A1E3LBI2"/>
<gene>
    <name evidence="2" type="ORF">PTI45_00291</name>
    <name evidence="1" type="ORF">PTI45_02114</name>
</gene>
<dbReference type="EMBL" id="MDER01000036">
    <property type="protein sequence ID" value="ODP28569.1"/>
    <property type="molecule type" value="Genomic_DNA"/>
</dbReference>
<dbReference type="Proteomes" id="UP000094578">
    <property type="component" value="Unassembled WGS sequence"/>
</dbReference>
<protein>
    <submittedName>
        <fullName evidence="2">Uncharacterized protein</fullName>
    </submittedName>
</protein>
<dbReference type="RefSeq" id="WP_069325786.1">
    <property type="nucleotide sequence ID" value="NZ_MDER01000020.1"/>
</dbReference>
<sequence>MTGQELSVGDRLAKGDFTKMVHINKSEGDNMELRSYKYLWETNEYFLEKMSEGYLIIHKKNNTVLLIEDDGLYDKIIEQMFKAKCEIRD</sequence>
<evidence type="ECO:0000313" key="3">
    <source>
        <dbReference type="Proteomes" id="UP000094578"/>
    </source>
</evidence>
<reference evidence="2 3" key="1">
    <citation type="submission" date="2016-08" db="EMBL/GenBank/DDBJ databases">
        <title>Genome sequencing of Paenibacillus sp. TI45-13ar, isolated from Korean traditional nuruk.</title>
        <authorList>
            <person name="Kim S.-J."/>
        </authorList>
    </citation>
    <scope>NUCLEOTIDE SEQUENCE [LARGE SCALE GENOMIC DNA]</scope>
    <source>
        <strain evidence="2 3">TI45-13ar</strain>
    </source>
</reference>
<name>A0A1E3LBI2_9BACL</name>
<dbReference type="EMBL" id="MDER01000020">
    <property type="protein sequence ID" value="ODP30290.1"/>
    <property type="molecule type" value="Genomic_DNA"/>
</dbReference>
<keyword evidence="3" id="KW-1185">Reference proteome</keyword>
<organism evidence="2 3">
    <name type="scientific">Paenibacillus nuruki</name>
    <dbReference type="NCBI Taxonomy" id="1886670"/>
    <lineage>
        <taxon>Bacteria</taxon>
        <taxon>Bacillati</taxon>
        <taxon>Bacillota</taxon>
        <taxon>Bacilli</taxon>
        <taxon>Bacillales</taxon>
        <taxon>Paenibacillaceae</taxon>
        <taxon>Paenibacillus</taxon>
    </lineage>
</organism>